<dbReference type="OrthoDB" id="9813395at2"/>
<keyword evidence="1 3" id="KW-0456">Lyase</keyword>
<dbReference type="NCBIfam" id="NF003915">
    <property type="entry name" value="PRK05441.1"/>
    <property type="match status" value="1"/>
</dbReference>
<feature type="active site" description="Proton donor" evidence="3">
    <location>
        <position position="389"/>
    </location>
</feature>
<keyword evidence="2 3" id="KW-0119">Carbohydrate metabolism</keyword>
<name>A0A1X2L2C0_9MYCO</name>
<dbReference type="InterPro" id="IPR040190">
    <property type="entry name" value="MURQ/GCKR"/>
</dbReference>
<dbReference type="SUPFAM" id="SSF53067">
    <property type="entry name" value="Actin-like ATPase domain"/>
    <property type="match status" value="1"/>
</dbReference>
<evidence type="ECO:0000256" key="1">
    <source>
        <dbReference type="ARBA" id="ARBA00023239"/>
    </source>
</evidence>
<dbReference type="Proteomes" id="UP000242320">
    <property type="component" value="Unassembled WGS sequence"/>
</dbReference>
<dbReference type="Pfam" id="PF22645">
    <property type="entry name" value="GKRP_SIS_N"/>
    <property type="match status" value="1"/>
</dbReference>
<dbReference type="EC" id="4.2.1.126" evidence="3"/>
<accession>A0A1X2L2C0</accession>
<comment type="catalytic activity">
    <reaction evidence="3">
        <text>N-acetyl-D-muramate 6-phosphate + H2O = N-acetyl-D-glucosamine 6-phosphate + (R)-lactate</text>
        <dbReference type="Rhea" id="RHEA:26410"/>
        <dbReference type="ChEBI" id="CHEBI:15377"/>
        <dbReference type="ChEBI" id="CHEBI:16004"/>
        <dbReference type="ChEBI" id="CHEBI:57513"/>
        <dbReference type="ChEBI" id="CHEBI:58722"/>
        <dbReference type="EC" id="4.2.1.126"/>
    </reaction>
</comment>
<dbReference type="UniPathway" id="UPA00342"/>
<keyword evidence="6" id="KW-1185">Reference proteome</keyword>
<protein>
    <recommendedName>
        <fullName evidence="3">N-acetylmuramic acid 6-phosphate etherase</fullName>
        <shortName evidence="3">MurNAc-6-P etherase</shortName>
        <ecNumber evidence="3">4.2.1.126</ecNumber>
    </recommendedName>
    <alternativeName>
        <fullName evidence="3">N-acetylmuramic acid 6-phosphate hydrolase</fullName>
    </alternativeName>
    <alternativeName>
        <fullName evidence="3">N-acetylmuramic acid 6-phosphate lyase</fullName>
    </alternativeName>
</protein>
<feature type="active site" evidence="3">
    <location>
        <position position="418"/>
    </location>
</feature>
<comment type="similarity">
    <text evidence="3">Belongs to the GCKR-like family. MurNAc-6-P etherase subfamily.</text>
</comment>
<dbReference type="Pfam" id="PF01869">
    <property type="entry name" value="BcrAD_BadFG"/>
    <property type="match status" value="1"/>
</dbReference>
<dbReference type="HAMAP" id="MF_00068">
    <property type="entry name" value="MurQ"/>
    <property type="match status" value="1"/>
</dbReference>
<dbReference type="GO" id="GO:0009254">
    <property type="term" value="P:peptidoglycan turnover"/>
    <property type="evidence" value="ECO:0007669"/>
    <property type="project" value="TreeGrafter"/>
</dbReference>
<comment type="subunit">
    <text evidence="3">Homodimer.</text>
</comment>
<dbReference type="GO" id="GO:0016835">
    <property type="term" value="F:carbon-oxygen lyase activity"/>
    <property type="evidence" value="ECO:0007669"/>
    <property type="project" value="UniProtKB-UniRule"/>
</dbReference>
<gene>
    <name evidence="3" type="primary">murQ</name>
    <name evidence="5" type="ORF">B8W69_12890</name>
</gene>
<feature type="domain" description="SIS" evidence="4">
    <location>
        <begin position="361"/>
        <end position="516"/>
    </location>
</feature>
<dbReference type="GO" id="GO:0016803">
    <property type="term" value="F:ether hydrolase activity"/>
    <property type="evidence" value="ECO:0007669"/>
    <property type="project" value="TreeGrafter"/>
</dbReference>
<reference evidence="5 6" key="1">
    <citation type="submission" date="2017-04" db="EMBL/GenBank/DDBJ databases">
        <title>The new phylogeny of genus Mycobacterium.</title>
        <authorList>
            <person name="Tortoli E."/>
            <person name="Trovato A."/>
            <person name="Cirillo D.M."/>
        </authorList>
    </citation>
    <scope>NUCLEOTIDE SEQUENCE [LARGE SCALE GENOMIC DNA]</scope>
    <source>
        <strain evidence="5 6">DSM 45247</strain>
    </source>
</reference>
<sequence length="597" mass="59100">MARKDAAHRRPRRQHHRIRAEAAVILAVDLGKTSCRAAAGGRRAEGAGAPGLATPGGVRAAEAAILALASKLARDFGPVDEVMVGAAGALAAPGAARALGDALLKSLGAQRVAVTSDAVIAHAGALNGEPGIVLIVGTGVVALSIDANGVLRTTDGWGPWLGDEGGGAWIGAAGLRAALRAHDGRGPSTTLLDAARARFGAPKTWPAQLTGAAALASFAPDVLAAHGDAAALAIISAASEALAATARAAGDGPVAMVGGLAGVQALRAQLDLIPAAGDALDGALQLRTIHEPYVIRVQADPKAVVPQGLDALATEAVRPDLDDLDARPIAEVVALLVAAEAEAHGAVAAAVPRIAAAADAIAARLERGGRLVYAGAGTPGRLGVLDAAECAPTFGTDLVRGVIAGGPAALTEAIEGAEDAFDPADLADLTAADALVGITASGRTPYVLGALEHARAAGALTVAIVNNPGSEASADVVIELLTGPEVLAGSTRLTAGTAQKVVLNALSTSVMIALGKAYGPRMVDVRATNAKVRRRAVRIVRDAAGVDEEAATAALAAAGGHAKTAIVALLAGVDAAEAAARLDRARGRVRDALGGHE</sequence>
<comment type="caution">
    <text evidence="5">The sequence shown here is derived from an EMBL/GenBank/DDBJ whole genome shotgun (WGS) entry which is preliminary data.</text>
</comment>
<comment type="pathway">
    <text evidence="3">Amino-sugar metabolism; N-acetylmuramate degradation.</text>
</comment>
<evidence type="ECO:0000313" key="6">
    <source>
        <dbReference type="Proteomes" id="UP000242320"/>
    </source>
</evidence>
<dbReference type="NCBIfam" id="NF009222">
    <property type="entry name" value="PRK12570.1"/>
    <property type="match status" value="1"/>
</dbReference>
<dbReference type="InterPro" id="IPR043129">
    <property type="entry name" value="ATPase_NBD"/>
</dbReference>
<dbReference type="Gene3D" id="3.40.50.10490">
    <property type="entry name" value="Glucose-6-phosphate isomerase like protein, domain 1"/>
    <property type="match status" value="1"/>
</dbReference>
<dbReference type="EMBL" id="NCXM01000011">
    <property type="protein sequence ID" value="OSC28102.1"/>
    <property type="molecule type" value="Genomic_DNA"/>
</dbReference>
<dbReference type="InterPro" id="IPR005488">
    <property type="entry name" value="Etherase_MurQ"/>
</dbReference>
<dbReference type="InterPro" id="IPR001347">
    <property type="entry name" value="SIS_dom"/>
</dbReference>
<dbReference type="Gene3D" id="1.10.8.1080">
    <property type="match status" value="1"/>
</dbReference>
<dbReference type="PANTHER" id="PTHR10088">
    <property type="entry name" value="GLUCOKINASE REGULATORY PROTEIN"/>
    <property type="match status" value="1"/>
</dbReference>
<evidence type="ECO:0000259" key="4">
    <source>
        <dbReference type="PROSITE" id="PS51464"/>
    </source>
</evidence>
<dbReference type="InterPro" id="IPR046348">
    <property type="entry name" value="SIS_dom_sf"/>
</dbReference>
<proteinExistence type="inferred from homology"/>
<dbReference type="InterPro" id="IPR002731">
    <property type="entry name" value="ATPase_BadF"/>
</dbReference>
<dbReference type="GO" id="GO:0046348">
    <property type="term" value="P:amino sugar catabolic process"/>
    <property type="evidence" value="ECO:0007669"/>
    <property type="project" value="InterPro"/>
</dbReference>
<evidence type="ECO:0000313" key="5">
    <source>
        <dbReference type="EMBL" id="OSC28102.1"/>
    </source>
</evidence>
<dbReference type="NCBIfam" id="TIGR00274">
    <property type="entry name" value="N-acetylmuramic acid 6-phosphate etherase"/>
    <property type="match status" value="1"/>
</dbReference>
<comment type="function">
    <text evidence="3">Specifically catalyzes the cleavage of the D-lactyl ether substituent of MurNAc 6-phosphate, producing GlcNAc 6-phosphate and D-lactate.</text>
</comment>
<dbReference type="GO" id="GO:0097173">
    <property type="term" value="P:N-acetylmuramic acid catabolic process"/>
    <property type="evidence" value="ECO:0007669"/>
    <property type="project" value="UniProtKB-UniPathway"/>
</dbReference>
<dbReference type="PANTHER" id="PTHR10088:SF4">
    <property type="entry name" value="GLUCOKINASE REGULATORY PROTEIN"/>
    <property type="match status" value="1"/>
</dbReference>
<dbReference type="SUPFAM" id="SSF53697">
    <property type="entry name" value="SIS domain"/>
    <property type="match status" value="1"/>
</dbReference>
<dbReference type="PROSITE" id="PS51464">
    <property type="entry name" value="SIS"/>
    <property type="match status" value="1"/>
</dbReference>
<comment type="miscellaneous">
    <text evidence="3">A lyase-type mechanism (elimination/hydration) is suggested for the cleavage of the lactyl ether bond of MurNAc 6-phosphate, with the formation of an alpha,beta-unsaturated aldehyde intermediate with (E)-stereochemistry, followed by the syn addition of water to give product.</text>
</comment>
<dbReference type="Gene3D" id="3.30.420.40">
    <property type="match status" value="2"/>
</dbReference>
<dbReference type="GO" id="GO:0097367">
    <property type="term" value="F:carbohydrate derivative binding"/>
    <property type="evidence" value="ECO:0007669"/>
    <property type="project" value="InterPro"/>
</dbReference>
<evidence type="ECO:0000256" key="2">
    <source>
        <dbReference type="ARBA" id="ARBA00023277"/>
    </source>
</evidence>
<evidence type="ECO:0000256" key="3">
    <source>
        <dbReference type="HAMAP-Rule" id="MF_00068"/>
    </source>
</evidence>
<organism evidence="5 6">
    <name type="scientific">Mycolicibacterium vulneris</name>
    <dbReference type="NCBI Taxonomy" id="547163"/>
    <lineage>
        <taxon>Bacteria</taxon>
        <taxon>Bacillati</taxon>
        <taxon>Actinomycetota</taxon>
        <taxon>Actinomycetes</taxon>
        <taxon>Mycobacteriales</taxon>
        <taxon>Mycobacteriaceae</taxon>
        <taxon>Mycolicibacterium</taxon>
    </lineage>
</organism>
<dbReference type="AlphaFoldDB" id="A0A1X2L2C0"/>